<proteinExistence type="predicted"/>
<reference evidence="1 2" key="1">
    <citation type="journal article" date="2019" name="Sci. Rep.">
        <title>Orb-weaving spider Araneus ventricosus genome elucidates the spidroin gene catalogue.</title>
        <authorList>
            <person name="Kono N."/>
            <person name="Nakamura H."/>
            <person name="Ohtoshi R."/>
            <person name="Moran D.A.P."/>
            <person name="Shinohara A."/>
            <person name="Yoshida Y."/>
            <person name="Fujiwara M."/>
            <person name="Mori M."/>
            <person name="Tomita M."/>
            <person name="Arakawa K."/>
        </authorList>
    </citation>
    <scope>NUCLEOTIDE SEQUENCE [LARGE SCALE GENOMIC DNA]</scope>
</reference>
<comment type="caution">
    <text evidence="1">The sequence shown here is derived from an EMBL/GenBank/DDBJ whole genome shotgun (WGS) entry which is preliminary data.</text>
</comment>
<dbReference type="PANTHER" id="PTHR46060">
    <property type="entry name" value="MARINER MOS1 TRANSPOSASE-LIKE PROTEIN"/>
    <property type="match status" value="1"/>
</dbReference>
<evidence type="ECO:0000313" key="1">
    <source>
        <dbReference type="EMBL" id="GBM60794.1"/>
    </source>
</evidence>
<keyword evidence="2" id="KW-1185">Reference proteome</keyword>
<dbReference type="PANTHER" id="PTHR46060:SF1">
    <property type="entry name" value="MARINER MOS1 TRANSPOSASE-LIKE PROTEIN"/>
    <property type="match status" value="1"/>
</dbReference>
<dbReference type="InterPro" id="IPR036397">
    <property type="entry name" value="RNaseH_sf"/>
</dbReference>
<dbReference type="InterPro" id="IPR052709">
    <property type="entry name" value="Transposase-MT_Hybrid"/>
</dbReference>
<evidence type="ECO:0008006" key="3">
    <source>
        <dbReference type="Google" id="ProtNLM"/>
    </source>
</evidence>
<organism evidence="1 2">
    <name type="scientific">Araneus ventricosus</name>
    <name type="common">Orbweaver spider</name>
    <name type="synonym">Epeira ventricosa</name>
    <dbReference type="NCBI Taxonomy" id="182803"/>
    <lineage>
        <taxon>Eukaryota</taxon>
        <taxon>Metazoa</taxon>
        <taxon>Ecdysozoa</taxon>
        <taxon>Arthropoda</taxon>
        <taxon>Chelicerata</taxon>
        <taxon>Arachnida</taxon>
        <taxon>Araneae</taxon>
        <taxon>Araneomorphae</taxon>
        <taxon>Entelegynae</taxon>
        <taxon>Araneoidea</taxon>
        <taxon>Araneidae</taxon>
        <taxon>Araneus</taxon>
    </lineage>
</organism>
<protein>
    <recommendedName>
        <fullName evidence="3">Mariner Mos1 transposase</fullName>
    </recommendedName>
</protein>
<dbReference type="EMBL" id="BGPR01001739">
    <property type="protein sequence ID" value="GBM60794.1"/>
    <property type="molecule type" value="Genomic_DNA"/>
</dbReference>
<name>A0A4Y2H8X0_ARAVE</name>
<accession>A0A4Y2H8X0</accession>
<dbReference type="AlphaFoldDB" id="A0A4Y2H8X0"/>
<sequence length="150" mass="17742">MVVMPILLNDEWHNVLSFRVSYLSTQEPPELKYVLYCETNFCTPVTKKSTVRERNQSVRIDYLPMDATANADRHCTTQESLLQAIQNRRLEMLHDGIVLLRKNTHYHAALHTQQLRQKFRWVVYYHSAYSPDLTSSDYHLFQHLKSFLGE</sequence>
<evidence type="ECO:0000313" key="2">
    <source>
        <dbReference type="Proteomes" id="UP000499080"/>
    </source>
</evidence>
<dbReference type="Gene3D" id="3.30.420.10">
    <property type="entry name" value="Ribonuclease H-like superfamily/Ribonuclease H"/>
    <property type="match status" value="1"/>
</dbReference>
<dbReference type="GO" id="GO:0003676">
    <property type="term" value="F:nucleic acid binding"/>
    <property type="evidence" value="ECO:0007669"/>
    <property type="project" value="InterPro"/>
</dbReference>
<dbReference type="Proteomes" id="UP000499080">
    <property type="component" value="Unassembled WGS sequence"/>
</dbReference>
<gene>
    <name evidence="1" type="ORF">AVEN_125457_1</name>
</gene>